<sequence length="157" mass="17381">MTKSHKKSVTNPAQLSLLDLLKQEQVERAATRPGRLNITAQIQAAIKNAISNAPKSREIIADEMTALLGIEITTDKLYNWTAGSHPHRMPGEYYSAFCVATGDIELIRIQAEAAGVYTLPGPDALRAEIQKQDELIKDLQAQKRKSQVFLAELEGKR</sequence>
<gene>
    <name evidence="1" type="ORF">KI809_15515</name>
</gene>
<dbReference type="RefSeq" id="WP_214172484.1">
    <property type="nucleotide sequence ID" value="NZ_JAHCVJ010000006.1"/>
</dbReference>
<dbReference type="EMBL" id="JAHCVJ010000006">
    <property type="protein sequence ID" value="MBT0665717.1"/>
    <property type="molecule type" value="Genomic_DNA"/>
</dbReference>
<name>A0AAW4L6B3_9BACT</name>
<comment type="caution">
    <text evidence="1">The sequence shown here is derived from an EMBL/GenBank/DDBJ whole genome shotgun (WGS) entry which is preliminary data.</text>
</comment>
<organism evidence="1 2">
    <name type="scientific">Geoanaerobacter pelophilus</name>
    <dbReference type="NCBI Taxonomy" id="60036"/>
    <lineage>
        <taxon>Bacteria</taxon>
        <taxon>Pseudomonadati</taxon>
        <taxon>Thermodesulfobacteriota</taxon>
        <taxon>Desulfuromonadia</taxon>
        <taxon>Geobacterales</taxon>
        <taxon>Geobacteraceae</taxon>
        <taxon>Geoanaerobacter</taxon>
    </lineage>
</organism>
<proteinExistence type="predicted"/>
<accession>A0AAW4L6B3</accession>
<protein>
    <submittedName>
        <fullName evidence="1">Uncharacterized protein</fullName>
    </submittedName>
</protein>
<keyword evidence="2" id="KW-1185">Reference proteome</keyword>
<dbReference type="Proteomes" id="UP000811899">
    <property type="component" value="Unassembled WGS sequence"/>
</dbReference>
<evidence type="ECO:0000313" key="2">
    <source>
        <dbReference type="Proteomes" id="UP000811899"/>
    </source>
</evidence>
<dbReference type="AlphaFoldDB" id="A0AAW4L6B3"/>
<reference evidence="1 2" key="1">
    <citation type="submission" date="2021-05" db="EMBL/GenBank/DDBJ databases">
        <title>The draft genome of Geobacter pelophilus DSM 12255.</title>
        <authorList>
            <person name="Xu Z."/>
            <person name="Masuda Y."/>
            <person name="Itoh H."/>
            <person name="Senoo K."/>
        </authorList>
    </citation>
    <scope>NUCLEOTIDE SEQUENCE [LARGE SCALE GENOMIC DNA]</scope>
    <source>
        <strain evidence="1 2">DSM 12255</strain>
    </source>
</reference>
<evidence type="ECO:0000313" key="1">
    <source>
        <dbReference type="EMBL" id="MBT0665717.1"/>
    </source>
</evidence>